<accession>A0A1T4ZY09</accession>
<dbReference type="SUPFAM" id="SSF51905">
    <property type="entry name" value="FAD/NAD(P)-binding domain"/>
    <property type="match status" value="1"/>
</dbReference>
<dbReference type="InterPro" id="IPR036188">
    <property type="entry name" value="FAD/NAD-bd_sf"/>
</dbReference>
<dbReference type="EMBL" id="FUYN01000001">
    <property type="protein sequence ID" value="SKB27556.1"/>
    <property type="molecule type" value="Genomic_DNA"/>
</dbReference>
<evidence type="ECO:0000313" key="14">
    <source>
        <dbReference type="Proteomes" id="UP000243406"/>
    </source>
</evidence>
<evidence type="ECO:0000256" key="10">
    <source>
        <dbReference type="ARBA" id="ARBA00030386"/>
    </source>
</evidence>
<proteinExistence type="inferred from homology"/>
<organism evidence="13 14">
    <name type="scientific">Acetoanaerobium noterae</name>
    <dbReference type="NCBI Taxonomy" id="745369"/>
    <lineage>
        <taxon>Bacteria</taxon>
        <taxon>Bacillati</taxon>
        <taxon>Bacillota</taxon>
        <taxon>Clostridia</taxon>
        <taxon>Peptostreptococcales</taxon>
        <taxon>Filifactoraceae</taxon>
        <taxon>Acetoanaerobium</taxon>
    </lineage>
</organism>
<dbReference type="PANTHER" id="PTHR42716">
    <property type="entry name" value="L-ASPARTATE OXIDASE"/>
    <property type="match status" value="1"/>
</dbReference>
<reference evidence="14" key="1">
    <citation type="submission" date="2017-02" db="EMBL/GenBank/DDBJ databases">
        <authorList>
            <person name="Varghese N."/>
            <person name="Submissions S."/>
        </authorList>
    </citation>
    <scope>NUCLEOTIDE SEQUENCE [LARGE SCALE GENOMIC DNA]</scope>
    <source>
        <strain evidence="14">ATCC 35199</strain>
    </source>
</reference>
<dbReference type="PANTHER" id="PTHR42716:SF2">
    <property type="entry name" value="L-ASPARTATE OXIDASE, CHLOROPLASTIC"/>
    <property type="match status" value="1"/>
</dbReference>
<evidence type="ECO:0000256" key="8">
    <source>
        <dbReference type="ARBA" id="ARBA00022827"/>
    </source>
</evidence>
<evidence type="ECO:0000256" key="7">
    <source>
        <dbReference type="ARBA" id="ARBA00022642"/>
    </source>
</evidence>
<evidence type="ECO:0000256" key="9">
    <source>
        <dbReference type="ARBA" id="ARBA00023002"/>
    </source>
</evidence>
<gene>
    <name evidence="13" type="ORF">SAMN02745120_0525</name>
</gene>
<name>A0A1T4ZY09_9FIRM</name>
<dbReference type="PRINTS" id="PR00368">
    <property type="entry name" value="FADPNR"/>
</dbReference>
<comment type="similarity">
    <text evidence="3">Belongs to the FAD-dependent oxidoreductase 2 family. NadB subfamily.</text>
</comment>
<evidence type="ECO:0000259" key="12">
    <source>
        <dbReference type="Pfam" id="PF00890"/>
    </source>
</evidence>
<evidence type="ECO:0000256" key="6">
    <source>
        <dbReference type="ARBA" id="ARBA00022630"/>
    </source>
</evidence>
<dbReference type="UniPathway" id="UPA00253">
    <property type="reaction ID" value="UER00326"/>
</dbReference>
<dbReference type="InterPro" id="IPR005288">
    <property type="entry name" value="NadB"/>
</dbReference>
<evidence type="ECO:0000256" key="5">
    <source>
        <dbReference type="ARBA" id="ARBA00021901"/>
    </source>
</evidence>
<dbReference type="GO" id="GO:0034628">
    <property type="term" value="P:'de novo' NAD+ biosynthetic process from L-aspartate"/>
    <property type="evidence" value="ECO:0007669"/>
    <property type="project" value="TreeGrafter"/>
</dbReference>
<feature type="domain" description="FAD-dependent oxidoreductase 2 FAD-binding" evidence="12">
    <location>
        <begin position="4"/>
        <end position="372"/>
    </location>
</feature>
<dbReference type="EC" id="1.4.3.16" evidence="4"/>
<evidence type="ECO:0000256" key="1">
    <source>
        <dbReference type="ARBA" id="ARBA00001974"/>
    </source>
</evidence>
<dbReference type="RefSeq" id="WP_079588500.1">
    <property type="nucleotide sequence ID" value="NZ_FUYN01000001.1"/>
</dbReference>
<evidence type="ECO:0000256" key="11">
    <source>
        <dbReference type="ARBA" id="ARBA00048305"/>
    </source>
</evidence>
<dbReference type="InterPro" id="IPR027477">
    <property type="entry name" value="Succ_DH/fumarate_Rdtase_cat_sf"/>
</dbReference>
<dbReference type="GO" id="GO:0033765">
    <property type="term" value="F:steroid dehydrogenase activity, acting on the CH-CH group of donors"/>
    <property type="evidence" value="ECO:0007669"/>
    <property type="project" value="UniProtKB-ARBA"/>
</dbReference>
<dbReference type="NCBIfam" id="NF004820">
    <property type="entry name" value="PRK06175.1"/>
    <property type="match status" value="1"/>
</dbReference>
<protein>
    <recommendedName>
        <fullName evidence="5">L-aspartate oxidase</fullName>
        <ecNumber evidence="4">1.4.3.16</ecNumber>
    </recommendedName>
    <alternativeName>
        <fullName evidence="10">Quinolinate synthase B</fullName>
    </alternativeName>
</protein>
<dbReference type="Gene3D" id="3.90.700.10">
    <property type="entry name" value="Succinate dehydrogenase/fumarate reductase flavoprotein, catalytic domain"/>
    <property type="match status" value="1"/>
</dbReference>
<evidence type="ECO:0000313" key="13">
    <source>
        <dbReference type="EMBL" id="SKB27556.1"/>
    </source>
</evidence>
<comment type="cofactor">
    <cofactor evidence="1">
        <name>FAD</name>
        <dbReference type="ChEBI" id="CHEBI:57692"/>
    </cofactor>
</comment>
<keyword evidence="6" id="KW-0285">Flavoprotein</keyword>
<keyword evidence="8" id="KW-0274">FAD</keyword>
<evidence type="ECO:0000256" key="4">
    <source>
        <dbReference type="ARBA" id="ARBA00012173"/>
    </source>
</evidence>
<dbReference type="GO" id="GO:0008734">
    <property type="term" value="F:L-aspartate oxidase activity"/>
    <property type="evidence" value="ECO:0007669"/>
    <property type="project" value="UniProtKB-EC"/>
</dbReference>
<comment type="catalytic activity">
    <reaction evidence="11">
        <text>L-aspartate + O2 = iminosuccinate + H2O2</text>
        <dbReference type="Rhea" id="RHEA:25876"/>
        <dbReference type="ChEBI" id="CHEBI:15379"/>
        <dbReference type="ChEBI" id="CHEBI:16240"/>
        <dbReference type="ChEBI" id="CHEBI:29991"/>
        <dbReference type="ChEBI" id="CHEBI:77875"/>
        <dbReference type="EC" id="1.4.3.16"/>
    </reaction>
    <physiologicalReaction direction="left-to-right" evidence="11">
        <dbReference type="Rhea" id="RHEA:25877"/>
    </physiologicalReaction>
</comment>
<dbReference type="Gene3D" id="3.50.50.60">
    <property type="entry name" value="FAD/NAD(P)-binding domain"/>
    <property type="match status" value="1"/>
</dbReference>
<keyword evidence="7" id="KW-0662">Pyridine nucleotide biosynthesis</keyword>
<evidence type="ECO:0000256" key="2">
    <source>
        <dbReference type="ARBA" id="ARBA00004950"/>
    </source>
</evidence>
<dbReference type="FunFam" id="3.90.700.10:FF:000002">
    <property type="entry name" value="L-aspartate oxidase"/>
    <property type="match status" value="1"/>
</dbReference>
<dbReference type="OrthoDB" id="9806724at2"/>
<dbReference type="Proteomes" id="UP000243406">
    <property type="component" value="Unassembled WGS sequence"/>
</dbReference>
<dbReference type="AlphaFoldDB" id="A0A1T4ZY09"/>
<dbReference type="InterPro" id="IPR003953">
    <property type="entry name" value="FAD-dep_OxRdtase_2_FAD-bd"/>
</dbReference>
<keyword evidence="14" id="KW-1185">Reference proteome</keyword>
<sequence>MKYDVLIIGAGIAGLYTALSLPSNLKVLVLSKDEINNCNTYRAQGGIACVWDEDDDFEIHMEDSLKAGNGKNNKKMLEIMVSEGPENIQNLIDYGVDFDKNERGYDLTLEGGHTKRRILHYKDTTGKRVIEVLAQNAFKKNNIEINERTMAVDIAKSRNGFLTTVLDENEEPMYIESDFTVIASGGIGRLYKYTTNASIASGDGITLASKAGAKLKHMDLIQFHPTGLYENSGDRFLISESVRGEGGILRNNKKEAFMHLYHEMADLAPRDVVSKSMLKEMKNSNSNYLYLDVTAKPKEYLENRFPHIYKSCKNRKLSMEKDFIPVSPCQHYFMGGIEVDEFGSTTVDNLYATGECACTEVHGNNRLASNSLLEALVFSKRVAKSIEGKYSRLENTDIKSNIKVEARIHDNYGLQGLSYNEKKHLELSEIESLKNKVREIMQNSFFVNFNIDYAEKNIEAINELKFELNLYKNNNKNFYELVSLAEVSNIILKEKLKNARVSN</sequence>
<dbReference type="SUPFAM" id="SSF56425">
    <property type="entry name" value="Succinate dehydrogenase/fumarate reductase flavoprotein, catalytic domain"/>
    <property type="match status" value="1"/>
</dbReference>
<keyword evidence="9" id="KW-0560">Oxidoreductase</keyword>
<comment type="pathway">
    <text evidence="2">Cofactor biosynthesis; NAD(+) biosynthesis; iminoaspartate from L-aspartate (oxidase route): step 1/1.</text>
</comment>
<dbReference type="Pfam" id="PF00890">
    <property type="entry name" value="FAD_binding_2"/>
    <property type="match status" value="1"/>
</dbReference>
<evidence type="ECO:0000256" key="3">
    <source>
        <dbReference type="ARBA" id="ARBA00008562"/>
    </source>
</evidence>